<evidence type="ECO:0000313" key="2">
    <source>
        <dbReference type="EMBL" id="MCI4676379.1"/>
    </source>
</evidence>
<gene>
    <name evidence="2" type="ORF">K9U37_16455</name>
</gene>
<evidence type="ECO:0000313" key="3">
    <source>
        <dbReference type="Proteomes" id="UP001139068"/>
    </source>
</evidence>
<dbReference type="Proteomes" id="UP001139068">
    <property type="component" value="Unassembled WGS sequence"/>
</dbReference>
<dbReference type="EMBL" id="JAIVFL010000001">
    <property type="protein sequence ID" value="MCI4676379.1"/>
    <property type="molecule type" value="Genomic_DNA"/>
</dbReference>
<feature type="region of interest" description="Disordered" evidence="1">
    <location>
        <begin position="99"/>
        <end position="125"/>
    </location>
</feature>
<comment type="caution">
    <text evidence="2">The sequence shown here is derived from an EMBL/GenBank/DDBJ whole genome shotgun (WGS) entry which is preliminary data.</text>
</comment>
<evidence type="ECO:0000256" key="1">
    <source>
        <dbReference type="SAM" id="MobiDB-lite"/>
    </source>
</evidence>
<name>A0ABS9YYS2_9MYCO</name>
<sequence length="176" mass="17661">MSQDHGPAATLGRRRVLLDGARGLLLLALLEGAVTSCGSGEPAGPDPLERQLELARHDSELAAAAARAAPPALARALTEVAAERGRHATALIEEIARAARKPTPTASDTTSPTTTSAAAAPPPNIDDVVATLRSSAQSAATLAPTLSGYRAGLLGSIAASCTALHSVALPATGRPQ</sequence>
<feature type="compositionally biased region" description="Low complexity" evidence="1">
    <location>
        <begin position="102"/>
        <end position="119"/>
    </location>
</feature>
<protein>
    <submittedName>
        <fullName evidence="2">Uncharacterized protein</fullName>
    </submittedName>
</protein>
<reference evidence="2" key="1">
    <citation type="journal article" date="2022" name="ISME J.">
        <title>Identification of active gaseous-alkane degraders at natural gas seeps.</title>
        <authorList>
            <person name="Farhan Ul Haque M."/>
            <person name="Hernandez M."/>
            <person name="Crombie A.T."/>
            <person name="Murrell J.C."/>
        </authorList>
    </citation>
    <scope>NUCLEOTIDE SEQUENCE</scope>
    <source>
        <strain evidence="2">ANDR5</strain>
    </source>
</reference>
<organism evidence="2 3">
    <name type="scientific">Candidatus Mycolicibacterium alkanivorans</name>
    <dbReference type="NCBI Taxonomy" id="2954114"/>
    <lineage>
        <taxon>Bacteria</taxon>
        <taxon>Bacillati</taxon>
        <taxon>Actinomycetota</taxon>
        <taxon>Actinomycetes</taxon>
        <taxon>Mycobacteriales</taxon>
        <taxon>Mycobacteriaceae</taxon>
        <taxon>Mycolicibacterium</taxon>
    </lineage>
</organism>
<keyword evidence="3" id="KW-1185">Reference proteome</keyword>
<proteinExistence type="predicted"/>
<accession>A0ABS9YYS2</accession>